<dbReference type="InterPro" id="IPR045497">
    <property type="entry name" value="DUF6438"/>
</dbReference>
<sequence length="372" mass="44345">MIKRYKYIFLLLLILISCEKKPIYNYENRILGDWIFENEIPKRKNYFYSDFGYSFAQNENCVSKPGYFDTKEKNEKEERKTIFYGTKTKYRILDDSLYIFNLVSKKWDASQIVEITSKNLKLKFEKNIILNFSKVNYKENKNESFDKIIISKSPCFGSCSINDIEINKNGGIYYHGSGYNTKNGFFKSKIEPKNFKEIEVDLKKTNFLNLKDNYSANWTDDQEVSITFVKDNKIIKTIKDYGRQSPKLFRITIEPLTYLYQTLKLQENKKIKDFQELRYFSFEKANKIITLSSSEAFFLYNLLSNSKTTNNTFTAKYFRDYETDFGIHRIETDGRYFKMIPHNKNSYTLDLGFNFIEKNELSKKLQLKTKYD</sequence>
<comment type="caution">
    <text evidence="2">The sequence shown here is derived from an EMBL/GenBank/DDBJ whole genome shotgun (WGS) entry which is preliminary data.</text>
</comment>
<feature type="domain" description="DUF6438" evidence="1">
    <location>
        <begin position="146"/>
        <end position="256"/>
    </location>
</feature>
<evidence type="ECO:0000313" key="3">
    <source>
        <dbReference type="Proteomes" id="UP001398556"/>
    </source>
</evidence>
<accession>A0ABU9HQD4</accession>
<dbReference type="Proteomes" id="UP001398556">
    <property type="component" value="Unassembled WGS sequence"/>
</dbReference>
<evidence type="ECO:0000259" key="1">
    <source>
        <dbReference type="Pfam" id="PF20033"/>
    </source>
</evidence>
<keyword evidence="3" id="KW-1185">Reference proteome</keyword>
<dbReference type="EMBL" id="JBBYHU010000027">
    <property type="protein sequence ID" value="MEL1241852.1"/>
    <property type="molecule type" value="Genomic_DNA"/>
</dbReference>
<evidence type="ECO:0000313" key="2">
    <source>
        <dbReference type="EMBL" id="MEL1241852.1"/>
    </source>
</evidence>
<dbReference type="Pfam" id="PF20033">
    <property type="entry name" value="DUF6438"/>
    <property type="match status" value="1"/>
</dbReference>
<dbReference type="RefSeq" id="WP_341701061.1">
    <property type="nucleotide sequence ID" value="NZ_JBBYHU010000027.1"/>
</dbReference>
<name>A0ABU9HQD4_9FLAO</name>
<dbReference type="PROSITE" id="PS51257">
    <property type="entry name" value="PROKAR_LIPOPROTEIN"/>
    <property type="match status" value="1"/>
</dbReference>
<reference evidence="2 3" key="1">
    <citation type="submission" date="2024-04" db="EMBL/GenBank/DDBJ databases">
        <title>Flavobacterium sp. DGU99 16S ribosomal RNA gene Genome sequencing and assembly.</title>
        <authorList>
            <person name="Park S."/>
        </authorList>
    </citation>
    <scope>NUCLEOTIDE SEQUENCE [LARGE SCALE GENOMIC DNA]</scope>
    <source>
        <strain evidence="2 3">DGU99</strain>
    </source>
</reference>
<proteinExistence type="predicted"/>
<gene>
    <name evidence="2" type="ORF">AAEO59_12395</name>
</gene>
<protein>
    <submittedName>
        <fullName evidence="2">DUF6438 domain-containing protein</fullName>
    </submittedName>
</protein>
<organism evidence="2 3">
    <name type="scientific">Flavobacterium flavipallidum</name>
    <dbReference type="NCBI Taxonomy" id="3139140"/>
    <lineage>
        <taxon>Bacteria</taxon>
        <taxon>Pseudomonadati</taxon>
        <taxon>Bacteroidota</taxon>
        <taxon>Flavobacteriia</taxon>
        <taxon>Flavobacteriales</taxon>
        <taxon>Flavobacteriaceae</taxon>
        <taxon>Flavobacterium</taxon>
    </lineage>
</organism>